<evidence type="ECO:0000256" key="2">
    <source>
        <dbReference type="ARBA" id="ARBA00023012"/>
    </source>
</evidence>
<evidence type="ECO:0000256" key="4">
    <source>
        <dbReference type="ARBA" id="ARBA00023125"/>
    </source>
</evidence>
<dbReference type="InterPro" id="IPR050595">
    <property type="entry name" value="Bact_response_regulator"/>
</dbReference>
<dbReference type="SUPFAM" id="SSF52172">
    <property type="entry name" value="CheY-like"/>
    <property type="match status" value="1"/>
</dbReference>
<name>A0A3D9HTW9_9BACL</name>
<dbReference type="CDD" id="cd17574">
    <property type="entry name" value="REC_OmpR"/>
    <property type="match status" value="1"/>
</dbReference>
<dbReference type="AlphaFoldDB" id="A0A3D9HTW9"/>
<dbReference type="InterPro" id="IPR011006">
    <property type="entry name" value="CheY-like_superfamily"/>
</dbReference>
<feature type="domain" description="Response regulatory" evidence="7">
    <location>
        <begin position="3"/>
        <end position="119"/>
    </location>
</feature>
<evidence type="ECO:0000313" key="9">
    <source>
        <dbReference type="Proteomes" id="UP000256977"/>
    </source>
</evidence>
<dbReference type="PANTHER" id="PTHR44591">
    <property type="entry name" value="STRESS RESPONSE REGULATOR PROTEIN 1"/>
    <property type="match status" value="1"/>
</dbReference>
<gene>
    <name evidence="8" type="ORF">DFP98_1537</name>
</gene>
<protein>
    <submittedName>
        <fullName evidence="8">Response regulator receiver domain-containing protein</fullName>
    </submittedName>
</protein>
<dbReference type="InterPro" id="IPR001789">
    <property type="entry name" value="Sig_transdc_resp-reg_receiver"/>
</dbReference>
<keyword evidence="4" id="KW-0238">DNA-binding</keyword>
<dbReference type="RefSeq" id="WP_116065638.1">
    <property type="nucleotide sequence ID" value="NZ_QRDZ01000053.1"/>
</dbReference>
<dbReference type="PROSITE" id="PS50110">
    <property type="entry name" value="RESPONSE_REGULATORY"/>
    <property type="match status" value="1"/>
</dbReference>
<dbReference type="OrthoDB" id="9797769at2"/>
<reference evidence="8 9" key="1">
    <citation type="submission" date="2018-07" db="EMBL/GenBank/DDBJ databases">
        <title>Genomic Encyclopedia of Type Strains, Phase III (KMG-III): the genomes of soil and plant-associated and newly described type strains.</title>
        <authorList>
            <person name="Whitman W."/>
        </authorList>
    </citation>
    <scope>NUCLEOTIDE SEQUENCE [LARGE SCALE GENOMIC DNA]</scope>
    <source>
        <strain evidence="8 9">CECT 7287</strain>
    </source>
</reference>
<comment type="caution">
    <text evidence="8">The sequence shown here is derived from an EMBL/GenBank/DDBJ whole genome shotgun (WGS) entry which is preliminary data.</text>
</comment>
<dbReference type="EMBL" id="QRDZ01000053">
    <property type="protein sequence ID" value="RED52917.1"/>
    <property type="molecule type" value="Genomic_DNA"/>
</dbReference>
<accession>A0A3D9HTW9</accession>
<evidence type="ECO:0000256" key="5">
    <source>
        <dbReference type="ARBA" id="ARBA00023163"/>
    </source>
</evidence>
<dbReference type="PANTHER" id="PTHR44591:SF3">
    <property type="entry name" value="RESPONSE REGULATORY DOMAIN-CONTAINING PROTEIN"/>
    <property type="match status" value="1"/>
</dbReference>
<evidence type="ECO:0000256" key="1">
    <source>
        <dbReference type="ARBA" id="ARBA00022553"/>
    </source>
</evidence>
<keyword evidence="5" id="KW-0804">Transcription</keyword>
<dbReference type="SMART" id="SM00448">
    <property type="entry name" value="REC"/>
    <property type="match status" value="1"/>
</dbReference>
<dbReference type="GO" id="GO:0000160">
    <property type="term" value="P:phosphorelay signal transduction system"/>
    <property type="evidence" value="ECO:0007669"/>
    <property type="project" value="UniProtKB-KW"/>
</dbReference>
<keyword evidence="9" id="KW-1185">Reference proteome</keyword>
<evidence type="ECO:0000313" key="8">
    <source>
        <dbReference type="EMBL" id="RED52917.1"/>
    </source>
</evidence>
<feature type="modified residue" description="4-aspartylphosphate" evidence="6">
    <location>
        <position position="52"/>
    </location>
</feature>
<dbReference type="Proteomes" id="UP000256977">
    <property type="component" value="Unassembled WGS sequence"/>
</dbReference>
<keyword evidence="3" id="KW-0805">Transcription regulation</keyword>
<keyword evidence="1 6" id="KW-0597">Phosphoprotein</keyword>
<dbReference type="Pfam" id="PF00072">
    <property type="entry name" value="Response_reg"/>
    <property type="match status" value="1"/>
</dbReference>
<dbReference type="GO" id="GO:0003677">
    <property type="term" value="F:DNA binding"/>
    <property type="evidence" value="ECO:0007669"/>
    <property type="project" value="UniProtKB-KW"/>
</dbReference>
<sequence>MAKLLVAEDESALRMLLSDTLEDEGYETDLACDGEEALNMILSGAYDLVILDNMMPKLTGYEVIEKVRNLPGKERVKILMLTAKSQQTERDKVLLAGADDFMSKPFSPFALVEKIGEMLNG</sequence>
<evidence type="ECO:0000259" key="7">
    <source>
        <dbReference type="PROSITE" id="PS50110"/>
    </source>
</evidence>
<proteinExistence type="predicted"/>
<evidence type="ECO:0000256" key="6">
    <source>
        <dbReference type="PROSITE-ProRule" id="PRU00169"/>
    </source>
</evidence>
<dbReference type="Gene3D" id="3.40.50.2300">
    <property type="match status" value="1"/>
</dbReference>
<evidence type="ECO:0000256" key="3">
    <source>
        <dbReference type="ARBA" id="ARBA00023015"/>
    </source>
</evidence>
<organism evidence="8 9">
    <name type="scientific">Cohnella phaseoli</name>
    <dbReference type="NCBI Taxonomy" id="456490"/>
    <lineage>
        <taxon>Bacteria</taxon>
        <taxon>Bacillati</taxon>
        <taxon>Bacillota</taxon>
        <taxon>Bacilli</taxon>
        <taxon>Bacillales</taxon>
        <taxon>Paenibacillaceae</taxon>
        <taxon>Cohnella</taxon>
    </lineage>
</organism>
<keyword evidence="2" id="KW-0902">Two-component regulatory system</keyword>
<dbReference type="FunFam" id="3.40.50.2300:FF:000001">
    <property type="entry name" value="DNA-binding response regulator PhoB"/>
    <property type="match status" value="1"/>
</dbReference>